<evidence type="ECO:0000259" key="6">
    <source>
        <dbReference type="Pfam" id="PF01409"/>
    </source>
</evidence>
<evidence type="ECO:0000256" key="5">
    <source>
        <dbReference type="ARBA" id="ARBA00023146"/>
    </source>
</evidence>
<comment type="caution">
    <text evidence="8">The sequence shown here is derived from an EMBL/GenBank/DDBJ whole genome shotgun (WGS) entry which is preliminary data.</text>
</comment>
<dbReference type="GO" id="GO:0006432">
    <property type="term" value="P:phenylalanyl-tRNA aminoacylation"/>
    <property type="evidence" value="ECO:0007669"/>
    <property type="project" value="InterPro"/>
</dbReference>
<dbReference type="InterPro" id="IPR004188">
    <property type="entry name" value="Phe-tRNA_ligase_II_N"/>
</dbReference>
<dbReference type="InterPro" id="IPR045864">
    <property type="entry name" value="aa-tRNA-synth_II/BPL/LPL"/>
</dbReference>
<accession>A0A0F9G215</accession>
<keyword evidence="2" id="KW-0547">Nucleotide-binding</keyword>
<dbReference type="AlphaFoldDB" id="A0A0F9G215"/>
<evidence type="ECO:0000256" key="2">
    <source>
        <dbReference type="ARBA" id="ARBA00022741"/>
    </source>
</evidence>
<dbReference type="GO" id="GO:0000049">
    <property type="term" value="F:tRNA binding"/>
    <property type="evidence" value="ECO:0007669"/>
    <property type="project" value="InterPro"/>
</dbReference>
<dbReference type="SUPFAM" id="SSF55681">
    <property type="entry name" value="Class II aaRS and biotin synthetases"/>
    <property type="match status" value="1"/>
</dbReference>
<dbReference type="EMBL" id="LAZR01019392">
    <property type="protein sequence ID" value="KKL92713.1"/>
    <property type="molecule type" value="Genomic_DNA"/>
</dbReference>
<proteinExistence type="predicted"/>
<dbReference type="Gene3D" id="3.30.930.10">
    <property type="entry name" value="Bira Bifunctional Protein, Domain 2"/>
    <property type="match status" value="1"/>
</dbReference>
<gene>
    <name evidence="8" type="ORF">LCGC14_1881970</name>
</gene>
<dbReference type="GO" id="GO:0005737">
    <property type="term" value="C:cytoplasm"/>
    <property type="evidence" value="ECO:0007669"/>
    <property type="project" value="InterPro"/>
</dbReference>
<dbReference type="InterPro" id="IPR010978">
    <property type="entry name" value="tRNA-bd_arm"/>
</dbReference>
<keyword evidence="5" id="KW-0030">Aminoacyl-tRNA synthetase</keyword>
<dbReference type="InterPro" id="IPR002319">
    <property type="entry name" value="Phenylalanyl-tRNA_Synthase"/>
</dbReference>
<evidence type="ECO:0000256" key="1">
    <source>
        <dbReference type="ARBA" id="ARBA00022598"/>
    </source>
</evidence>
<dbReference type="Pfam" id="PF02912">
    <property type="entry name" value="Phe_tRNA-synt_N"/>
    <property type="match status" value="1"/>
</dbReference>
<evidence type="ECO:0000256" key="4">
    <source>
        <dbReference type="ARBA" id="ARBA00022917"/>
    </source>
</evidence>
<evidence type="ECO:0008006" key="9">
    <source>
        <dbReference type="Google" id="ProtNLM"/>
    </source>
</evidence>
<protein>
    <recommendedName>
        <fullName evidence="9">Phenylalanine--tRNA ligase</fullName>
    </recommendedName>
</protein>
<dbReference type="GO" id="GO:0004826">
    <property type="term" value="F:phenylalanine-tRNA ligase activity"/>
    <property type="evidence" value="ECO:0007669"/>
    <property type="project" value="InterPro"/>
</dbReference>
<keyword evidence="1" id="KW-0436">Ligase</keyword>
<evidence type="ECO:0000256" key="3">
    <source>
        <dbReference type="ARBA" id="ARBA00022840"/>
    </source>
</evidence>
<keyword evidence="4" id="KW-0648">Protein biosynthesis</keyword>
<evidence type="ECO:0000313" key="8">
    <source>
        <dbReference type="EMBL" id="KKL92713.1"/>
    </source>
</evidence>
<feature type="domain" description="Phenylalanyl-tRNA synthetase" evidence="6">
    <location>
        <begin position="87"/>
        <end position="171"/>
    </location>
</feature>
<reference evidence="8" key="1">
    <citation type="journal article" date="2015" name="Nature">
        <title>Complex archaea that bridge the gap between prokaryotes and eukaryotes.</title>
        <authorList>
            <person name="Spang A."/>
            <person name="Saw J.H."/>
            <person name="Jorgensen S.L."/>
            <person name="Zaremba-Niedzwiedzka K."/>
            <person name="Martijn J."/>
            <person name="Lind A.E."/>
            <person name="van Eijk R."/>
            <person name="Schleper C."/>
            <person name="Guy L."/>
            <person name="Ettema T.J."/>
        </authorList>
    </citation>
    <scope>NUCLEOTIDE SEQUENCE</scope>
</reference>
<name>A0A0F9G215_9ZZZZ</name>
<evidence type="ECO:0000259" key="7">
    <source>
        <dbReference type="Pfam" id="PF02912"/>
    </source>
</evidence>
<feature type="non-terminal residue" evidence="8">
    <location>
        <position position="171"/>
    </location>
</feature>
<keyword evidence="3" id="KW-0067">ATP-binding</keyword>
<dbReference type="Pfam" id="PF01409">
    <property type="entry name" value="tRNA-synt_2d"/>
    <property type="match status" value="1"/>
</dbReference>
<dbReference type="GO" id="GO:0005524">
    <property type="term" value="F:ATP binding"/>
    <property type="evidence" value="ECO:0007669"/>
    <property type="project" value="UniProtKB-KW"/>
</dbReference>
<organism evidence="8">
    <name type="scientific">marine sediment metagenome</name>
    <dbReference type="NCBI Taxonomy" id="412755"/>
    <lineage>
        <taxon>unclassified sequences</taxon>
        <taxon>metagenomes</taxon>
        <taxon>ecological metagenomes</taxon>
    </lineage>
</organism>
<dbReference type="SUPFAM" id="SSF46589">
    <property type="entry name" value="tRNA-binding arm"/>
    <property type="match status" value="1"/>
</dbReference>
<feature type="domain" description="Phenylalanine-tRNA ligase class II N-terminal" evidence="7">
    <location>
        <begin position="19"/>
        <end position="83"/>
    </location>
</feature>
<sequence>MDIKALQIEARSAVKKAQNTNDLEEVRVVYLGRKNGKVITLLRSLKDMSLTERRQVGPKANTLRHELEELIKRRGNELQEKNAAMNVDVTRPGDKVRVGHLHPLTQIEREVRDIFTSLNFSVLEGPEIESDYYNFDALNIPPNHPARDMWDTFWLKQPSIKKDKSLLRTHT</sequence>